<dbReference type="EMBL" id="FQ311444">
    <property type="protein sequence ID" value="CBQ71521.1"/>
    <property type="molecule type" value="Genomic_DNA"/>
</dbReference>
<dbReference type="VEuPathDB" id="FungiDB:sr17271"/>
<keyword evidence="3" id="KW-1185">Reference proteome</keyword>
<accession>E6ZWB4</accession>
<sequence length="169" mass="18345">MRPAKQLALDCASVRNKSPAAREDSPSDDNNDTVREDSPEASGSVQGRQEITHVLASPFGNLPGVRIAVNPNEWSMVNLAAVKHQQGFFIPRAFDVLLLDMNVVLNTGATIDLNINDIVVILNGSMFSGGVSAFRDSFVFRAEKNFVEKAKELVKVVHPSGDAKGKRRA</sequence>
<evidence type="ECO:0000313" key="2">
    <source>
        <dbReference type="EMBL" id="CBQ71521.1"/>
    </source>
</evidence>
<dbReference type="Proteomes" id="UP000008867">
    <property type="component" value="Chromosome 22"/>
</dbReference>
<protein>
    <submittedName>
        <fullName evidence="2">Uncharacterized protein</fullName>
    </submittedName>
</protein>
<organism evidence="2 3">
    <name type="scientific">Sporisorium reilianum (strain SRZ2)</name>
    <name type="common">Maize head smut fungus</name>
    <dbReference type="NCBI Taxonomy" id="999809"/>
    <lineage>
        <taxon>Eukaryota</taxon>
        <taxon>Fungi</taxon>
        <taxon>Dikarya</taxon>
        <taxon>Basidiomycota</taxon>
        <taxon>Ustilaginomycotina</taxon>
        <taxon>Ustilaginomycetes</taxon>
        <taxon>Ustilaginales</taxon>
        <taxon>Ustilaginaceae</taxon>
        <taxon>Sporisorium</taxon>
    </lineage>
</organism>
<gene>
    <name evidence="2" type="ORF">sr17271</name>
</gene>
<dbReference type="HOGENOM" id="CLU_1579524_0_0_1"/>
<dbReference type="AlphaFoldDB" id="E6ZWB4"/>
<evidence type="ECO:0000256" key="1">
    <source>
        <dbReference type="SAM" id="MobiDB-lite"/>
    </source>
</evidence>
<feature type="region of interest" description="Disordered" evidence="1">
    <location>
        <begin position="1"/>
        <end position="47"/>
    </location>
</feature>
<reference evidence="2 3" key="1">
    <citation type="journal article" date="2010" name="Science">
        <title>Pathogenicity determinants in smut fungi revealed by genome comparison.</title>
        <authorList>
            <person name="Schirawski J."/>
            <person name="Mannhaupt G."/>
            <person name="Muench K."/>
            <person name="Brefort T."/>
            <person name="Schipper K."/>
            <person name="Doehlemann G."/>
            <person name="Di Stasio M."/>
            <person name="Roessel N."/>
            <person name="Mendoza-Mendoza A."/>
            <person name="Pester D."/>
            <person name="Mueller O."/>
            <person name="Winterberg B."/>
            <person name="Meyer E."/>
            <person name="Ghareeb H."/>
            <person name="Wollenberg T."/>
            <person name="Muensterkoetter M."/>
            <person name="Wong P."/>
            <person name="Walter M."/>
            <person name="Stukenbrock E."/>
            <person name="Gueldener U."/>
            <person name="Kahmann R."/>
        </authorList>
    </citation>
    <scope>NUCLEOTIDE SEQUENCE [LARGE SCALE GENOMIC DNA]</scope>
    <source>
        <strain evidence="3">SRZ2</strain>
    </source>
</reference>
<proteinExistence type="predicted"/>
<evidence type="ECO:0000313" key="3">
    <source>
        <dbReference type="Proteomes" id="UP000008867"/>
    </source>
</evidence>
<name>E6ZWB4_SPORE</name>